<keyword evidence="2" id="KW-0732">Signal</keyword>
<sequence>MKNTKIRFMVFLTIFAITTSISFGNSNFPDVTSHWAENYIDYLSSEGIISGFPDGTFKPNQLLTRAQVSVLLANQLNLSPESSNFPDVPASHWASGFIGAVVSDGIMSGYPDGTFKPNNPMTRAEVSSVISSAYNMVQSSTGSPFSDINQNHWAFSSIMALVDNYIASGYPDGTFKPNNSVTRAEFSVFMAKSINPQFLQGAILSSEALDIAQILKDEDMASLASYAHPIKGIRFSPYYYIENNHQVFTAAQIPNLLQDNNIYFWGIQDGSGFDIDETPQDYFDRYVNYRDFTSPDEVVYNNVISRGNLINNIPTFYQNAVFVELYVEGTAQYSGMDWRSLYLIFEEYNGDFYLIGIANGEWTT</sequence>
<dbReference type="Pfam" id="PF00395">
    <property type="entry name" value="SLH"/>
    <property type="match status" value="3"/>
</dbReference>
<feature type="signal peptide" evidence="2">
    <location>
        <begin position="1"/>
        <end position="24"/>
    </location>
</feature>
<feature type="chain" id="PRO_5045406384" description="SLH domain-containing protein" evidence="2">
    <location>
        <begin position="25"/>
        <end position="364"/>
    </location>
</feature>
<dbReference type="RefSeq" id="WP_245330773.1">
    <property type="nucleotide sequence ID" value="NZ_JAGGLI010000009.1"/>
</dbReference>
<feature type="domain" description="SLH" evidence="3">
    <location>
        <begin position="23"/>
        <end position="80"/>
    </location>
</feature>
<keyword evidence="5" id="KW-1185">Reference proteome</keyword>
<name>A0ABS4KHK6_9FIRM</name>
<organism evidence="4 5">
    <name type="scientific">Acetoanaerobium pronyense</name>
    <dbReference type="NCBI Taxonomy" id="1482736"/>
    <lineage>
        <taxon>Bacteria</taxon>
        <taxon>Bacillati</taxon>
        <taxon>Bacillota</taxon>
        <taxon>Clostridia</taxon>
        <taxon>Peptostreptococcales</taxon>
        <taxon>Filifactoraceae</taxon>
        <taxon>Acetoanaerobium</taxon>
    </lineage>
</organism>
<proteinExistence type="predicted"/>
<gene>
    <name evidence="4" type="ORF">J2Z35_001066</name>
</gene>
<accession>A0ABS4KHK6</accession>
<reference evidence="4 5" key="1">
    <citation type="submission" date="2021-03" db="EMBL/GenBank/DDBJ databases">
        <title>Genomic Encyclopedia of Type Strains, Phase IV (KMG-IV): sequencing the most valuable type-strain genomes for metagenomic binning, comparative biology and taxonomic classification.</title>
        <authorList>
            <person name="Goeker M."/>
        </authorList>
    </citation>
    <scope>NUCLEOTIDE SEQUENCE [LARGE SCALE GENOMIC DNA]</scope>
    <source>
        <strain evidence="4 5">DSM 27512</strain>
    </source>
</reference>
<evidence type="ECO:0000256" key="1">
    <source>
        <dbReference type="ARBA" id="ARBA00022737"/>
    </source>
</evidence>
<dbReference type="InterPro" id="IPR001119">
    <property type="entry name" value="SLH_dom"/>
</dbReference>
<evidence type="ECO:0000256" key="2">
    <source>
        <dbReference type="SAM" id="SignalP"/>
    </source>
</evidence>
<feature type="domain" description="SLH" evidence="3">
    <location>
        <begin position="81"/>
        <end position="144"/>
    </location>
</feature>
<comment type="caution">
    <text evidence="4">The sequence shown here is derived from an EMBL/GenBank/DDBJ whole genome shotgun (WGS) entry which is preliminary data.</text>
</comment>
<evidence type="ECO:0000259" key="3">
    <source>
        <dbReference type="PROSITE" id="PS51272"/>
    </source>
</evidence>
<feature type="domain" description="SLH" evidence="3">
    <location>
        <begin position="145"/>
        <end position="204"/>
    </location>
</feature>
<evidence type="ECO:0000313" key="4">
    <source>
        <dbReference type="EMBL" id="MBP2027272.1"/>
    </source>
</evidence>
<dbReference type="PROSITE" id="PS51272">
    <property type="entry name" value="SLH"/>
    <property type="match status" value="3"/>
</dbReference>
<evidence type="ECO:0000313" key="5">
    <source>
        <dbReference type="Proteomes" id="UP001314903"/>
    </source>
</evidence>
<dbReference type="Proteomes" id="UP001314903">
    <property type="component" value="Unassembled WGS sequence"/>
</dbReference>
<protein>
    <recommendedName>
        <fullName evidence="3">SLH domain-containing protein</fullName>
    </recommendedName>
</protein>
<dbReference type="PANTHER" id="PTHR43308">
    <property type="entry name" value="OUTER MEMBRANE PROTEIN ALPHA-RELATED"/>
    <property type="match status" value="1"/>
</dbReference>
<dbReference type="PANTHER" id="PTHR43308:SF5">
    <property type="entry name" value="S-LAYER PROTEIN _ PEPTIDOGLYCAN ENDO-BETA-N-ACETYLGLUCOSAMINIDASE"/>
    <property type="match status" value="1"/>
</dbReference>
<dbReference type="InterPro" id="IPR051465">
    <property type="entry name" value="Cell_Envelope_Struct_Comp"/>
</dbReference>
<dbReference type="EMBL" id="JAGGLI010000009">
    <property type="protein sequence ID" value="MBP2027272.1"/>
    <property type="molecule type" value="Genomic_DNA"/>
</dbReference>
<keyword evidence="1" id="KW-0677">Repeat</keyword>